<dbReference type="STRING" id="2518989.IMCC3088_1287"/>
<dbReference type="AlphaFoldDB" id="F3L1E7"/>
<reference evidence="11 12" key="1">
    <citation type="journal article" date="2011" name="J. Bacteriol.">
        <title>Genome sequence of strain IMCC3088, a proteorhodopsin-containing marine bacterium belonging to the OM60/NOR5 clade.</title>
        <authorList>
            <person name="Jang Y."/>
            <person name="Oh H.M."/>
            <person name="Kang I."/>
            <person name="Lee K."/>
            <person name="Yang S.J."/>
            <person name="Cho J.C."/>
        </authorList>
    </citation>
    <scope>NUCLEOTIDE SEQUENCE [LARGE SCALE GENOMIC DNA]</scope>
    <source>
        <strain evidence="11 12">IMCC3088</strain>
    </source>
</reference>
<dbReference type="Proteomes" id="UP000005615">
    <property type="component" value="Unassembled WGS sequence"/>
</dbReference>
<accession>F3L1E7</accession>
<evidence type="ECO:0000256" key="1">
    <source>
        <dbReference type="ARBA" id="ARBA00004533"/>
    </source>
</evidence>
<dbReference type="GO" id="GO:0015628">
    <property type="term" value="P:protein secretion by the type II secretion system"/>
    <property type="evidence" value="ECO:0007669"/>
    <property type="project" value="InterPro"/>
</dbReference>
<keyword evidence="6" id="KW-0997">Cell inner membrane</keyword>
<keyword evidence="9" id="KW-0472">Membrane</keyword>
<evidence type="ECO:0000256" key="7">
    <source>
        <dbReference type="ARBA" id="ARBA00022692"/>
    </source>
</evidence>
<comment type="subcellular location">
    <subcellularLocation>
        <location evidence="1">Cell inner membrane</location>
    </subcellularLocation>
</comment>
<evidence type="ECO:0000313" key="12">
    <source>
        <dbReference type="Proteomes" id="UP000005615"/>
    </source>
</evidence>
<organism evidence="11 12">
    <name type="scientific">Aequoribacter fuscus</name>
    <dbReference type="NCBI Taxonomy" id="2518989"/>
    <lineage>
        <taxon>Bacteria</taxon>
        <taxon>Pseudomonadati</taxon>
        <taxon>Pseudomonadota</taxon>
        <taxon>Gammaproteobacteria</taxon>
        <taxon>Cellvibrionales</taxon>
        <taxon>Halieaceae</taxon>
        <taxon>Aequoribacter</taxon>
    </lineage>
</organism>
<evidence type="ECO:0000256" key="9">
    <source>
        <dbReference type="ARBA" id="ARBA00023136"/>
    </source>
</evidence>
<evidence type="ECO:0000313" key="11">
    <source>
        <dbReference type="EMBL" id="EGG29839.1"/>
    </source>
</evidence>
<evidence type="ECO:0000256" key="10">
    <source>
        <dbReference type="ARBA" id="ARBA00030772"/>
    </source>
</evidence>
<keyword evidence="7" id="KW-0812">Transmembrane</keyword>
<evidence type="ECO:0000256" key="3">
    <source>
        <dbReference type="ARBA" id="ARBA00021563"/>
    </source>
</evidence>
<dbReference type="GO" id="GO:0015627">
    <property type="term" value="C:type II protein secretion system complex"/>
    <property type="evidence" value="ECO:0007669"/>
    <property type="project" value="InterPro"/>
</dbReference>
<dbReference type="EMBL" id="AEIG01000030">
    <property type="protein sequence ID" value="EGG29839.1"/>
    <property type="molecule type" value="Genomic_DNA"/>
</dbReference>
<gene>
    <name evidence="11" type="ORF">IMCC3088_1287</name>
</gene>
<dbReference type="eggNOG" id="ENOG502ZC38">
    <property type="taxonomic scope" value="Bacteria"/>
</dbReference>
<dbReference type="RefSeq" id="WP_009575549.1">
    <property type="nucleotide sequence ID" value="NZ_AEIG01000030.1"/>
</dbReference>
<evidence type="ECO:0000256" key="2">
    <source>
        <dbReference type="ARBA" id="ARBA00007208"/>
    </source>
</evidence>
<dbReference type="InterPro" id="IPR022792">
    <property type="entry name" value="T2SS_protein-GspN"/>
</dbReference>
<keyword evidence="5" id="KW-1003">Cell membrane</keyword>
<protein>
    <recommendedName>
        <fullName evidence="3">Type II secretion system protein N</fullName>
    </recommendedName>
    <alternativeName>
        <fullName evidence="10">General secretion pathway protein N</fullName>
    </alternativeName>
</protein>
<keyword evidence="4" id="KW-0813">Transport</keyword>
<dbReference type="OrthoDB" id="6118198at2"/>
<evidence type="ECO:0000256" key="5">
    <source>
        <dbReference type="ARBA" id="ARBA00022475"/>
    </source>
</evidence>
<comment type="similarity">
    <text evidence="2">Belongs to the GSP N family.</text>
</comment>
<sequence>MKLRYALSLVLVVFVGSVLVNTPASFLVKPLAQQHVYLEGVHGSIWRGKAQSLSARANGEIISWGQVEWQLSPMSLLSLSPTVAFSTELGSQWMQAKVTLDSLESIQLENVRGRIPAAIVRLFAPLAVDGAFEFSFPDLQWSQSRGVLALTGSLRWIDAVWLTQTDRVRLGSYELALTSEGPDIIGSVTTLKGAVQAAGELRAKDQNYTVDLLIEPSGPAEQRLRQNLSLLAQPEGEGLRIKLSGQY</sequence>
<proteinExistence type="inferred from homology"/>
<comment type="caution">
    <text evidence="11">The sequence shown here is derived from an EMBL/GenBank/DDBJ whole genome shotgun (WGS) entry which is preliminary data.</text>
</comment>
<keyword evidence="12" id="KW-1185">Reference proteome</keyword>
<dbReference type="Pfam" id="PF01203">
    <property type="entry name" value="T2SSN"/>
    <property type="match status" value="1"/>
</dbReference>
<keyword evidence="8" id="KW-0653">Protein transport</keyword>
<evidence type="ECO:0000256" key="4">
    <source>
        <dbReference type="ARBA" id="ARBA00022448"/>
    </source>
</evidence>
<evidence type="ECO:0000256" key="6">
    <source>
        <dbReference type="ARBA" id="ARBA00022519"/>
    </source>
</evidence>
<name>F3L1E7_9GAMM</name>
<evidence type="ECO:0000256" key="8">
    <source>
        <dbReference type="ARBA" id="ARBA00022927"/>
    </source>
</evidence>
<dbReference type="GO" id="GO:0005886">
    <property type="term" value="C:plasma membrane"/>
    <property type="evidence" value="ECO:0007669"/>
    <property type="project" value="UniProtKB-SubCell"/>
</dbReference>